<feature type="binding site" evidence="9">
    <location>
        <position position="10"/>
    </location>
    <ligand>
        <name>Mg(2+)</name>
        <dbReference type="ChEBI" id="CHEBI:18420"/>
    </ligand>
</feature>
<evidence type="ECO:0000256" key="8">
    <source>
        <dbReference type="ARBA" id="ARBA00022842"/>
    </source>
</evidence>
<feature type="site" description="Transition state stabilizer" evidence="9">
    <location>
        <position position="240"/>
    </location>
</feature>
<dbReference type="PIRSF" id="PIRSF000722">
    <property type="entry name" value="Acetate_prop_kin"/>
    <property type="match status" value="1"/>
</dbReference>
<dbReference type="InterPro" id="IPR004372">
    <property type="entry name" value="Ac/propionate_kinase"/>
</dbReference>
<keyword evidence="6 9" id="KW-0418">Kinase</keyword>
<comment type="pathway">
    <text evidence="9">Metabolic intermediate biosynthesis; acetyl-CoA biosynthesis; acetyl-CoA from acetate: step 1/2.</text>
</comment>
<comment type="subunit">
    <text evidence="9">Homodimer.</text>
</comment>
<comment type="cofactor">
    <cofactor evidence="9">
        <name>Mg(2+)</name>
        <dbReference type="ChEBI" id="CHEBI:18420"/>
    </cofactor>
    <cofactor evidence="9">
        <name>Mn(2+)</name>
        <dbReference type="ChEBI" id="CHEBI:29035"/>
    </cofactor>
    <text evidence="9">Mg(2+). Can also accept Mn(2+).</text>
</comment>
<evidence type="ECO:0000313" key="11">
    <source>
        <dbReference type="EMBL" id="MFC3853628.1"/>
    </source>
</evidence>
<dbReference type="EC" id="2.7.2.1" evidence="9"/>
<feature type="binding site" evidence="9">
    <location>
        <position position="17"/>
    </location>
    <ligand>
        <name>ATP</name>
        <dbReference type="ChEBI" id="CHEBI:30616"/>
    </ligand>
</feature>
<protein>
    <recommendedName>
        <fullName evidence="9">Acetate kinase</fullName>
        <ecNumber evidence="9">2.7.2.1</ecNumber>
    </recommendedName>
    <alternativeName>
        <fullName evidence="9">Acetokinase</fullName>
    </alternativeName>
</protein>
<keyword evidence="5 9" id="KW-0547">Nucleotide-binding</keyword>
<accession>A0ABV7ZYM7</accession>
<dbReference type="HAMAP" id="MF_00020">
    <property type="entry name" value="Acetate_kinase"/>
    <property type="match status" value="1"/>
</dbReference>
<feature type="binding site" evidence="9">
    <location>
        <begin position="338"/>
        <end position="342"/>
    </location>
    <ligand>
        <name>ATP</name>
        <dbReference type="ChEBI" id="CHEBI:30616"/>
    </ligand>
</feature>
<dbReference type="CDD" id="cd24010">
    <property type="entry name" value="ASKHA_NBD_AcK_PK"/>
    <property type="match status" value="1"/>
</dbReference>
<gene>
    <name evidence="9" type="primary">ackA</name>
    <name evidence="11" type="ORF">ACFOOG_12355</name>
</gene>
<dbReference type="GO" id="GO:0016301">
    <property type="term" value="F:kinase activity"/>
    <property type="evidence" value="ECO:0007669"/>
    <property type="project" value="UniProtKB-KW"/>
</dbReference>
<feature type="binding site" evidence="9">
    <location>
        <position position="392"/>
    </location>
    <ligand>
        <name>Mg(2+)</name>
        <dbReference type="ChEBI" id="CHEBI:18420"/>
    </ligand>
</feature>
<comment type="function">
    <text evidence="9">Catalyzes the formation of acetyl phosphate from acetate and ATP. Can also catalyze the reverse reaction.</text>
</comment>
<feature type="binding site" evidence="9">
    <location>
        <position position="90"/>
    </location>
    <ligand>
        <name>substrate</name>
    </ligand>
</feature>
<keyword evidence="4 9" id="KW-0479">Metal-binding</keyword>
<dbReference type="InterPro" id="IPR043129">
    <property type="entry name" value="ATPase_NBD"/>
</dbReference>
<organism evidence="11 12">
    <name type="scientific">Saccharospirillum mangrovi</name>
    <dbReference type="NCBI Taxonomy" id="2161747"/>
    <lineage>
        <taxon>Bacteria</taxon>
        <taxon>Pseudomonadati</taxon>
        <taxon>Pseudomonadota</taxon>
        <taxon>Gammaproteobacteria</taxon>
        <taxon>Oceanospirillales</taxon>
        <taxon>Saccharospirillaceae</taxon>
        <taxon>Saccharospirillum</taxon>
    </lineage>
</organism>
<evidence type="ECO:0000256" key="1">
    <source>
        <dbReference type="ARBA" id="ARBA00008748"/>
    </source>
</evidence>
<dbReference type="PROSITE" id="PS01075">
    <property type="entry name" value="ACETATE_KINASE_1"/>
    <property type="match status" value="1"/>
</dbReference>
<dbReference type="PANTHER" id="PTHR21060">
    <property type="entry name" value="ACETATE KINASE"/>
    <property type="match status" value="1"/>
</dbReference>
<name>A0ABV7ZYM7_9GAMM</name>
<dbReference type="SUPFAM" id="SSF53067">
    <property type="entry name" value="Actin-like ATPase domain"/>
    <property type="match status" value="2"/>
</dbReference>
<keyword evidence="8 9" id="KW-0460">Magnesium</keyword>
<comment type="similarity">
    <text evidence="1 9 10">Belongs to the acetokinase family.</text>
</comment>
<comment type="subcellular location">
    <subcellularLocation>
        <location evidence="9">Cytoplasm</location>
    </subcellularLocation>
</comment>
<dbReference type="Proteomes" id="UP001595617">
    <property type="component" value="Unassembled WGS sequence"/>
</dbReference>
<evidence type="ECO:0000256" key="2">
    <source>
        <dbReference type="ARBA" id="ARBA00022490"/>
    </source>
</evidence>
<dbReference type="EMBL" id="JBHRYR010000003">
    <property type="protein sequence ID" value="MFC3853628.1"/>
    <property type="molecule type" value="Genomic_DNA"/>
</dbReference>
<feature type="site" description="Transition state stabilizer" evidence="9">
    <location>
        <position position="179"/>
    </location>
</feature>
<feature type="binding site" evidence="9">
    <location>
        <begin position="282"/>
        <end position="284"/>
    </location>
    <ligand>
        <name>ATP</name>
        <dbReference type="ChEBI" id="CHEBI:30616"/>
    </ligand>
</feature>
<feature type="active site" description="Proton donor/acceptor" evidence="9">
    <location>
        <position position="147"/>
    </location>
</feature>
<comment type="caution">
    <text evidence="11">The sequence shown here is derived from an EMBL/GenBank/DDBJ whole genome shotgun (WGS) entry which is preliminary data.</text>
</comment>
<dbReference type="NCBIfam" id="TIGR00016">
    <property type="entry name" value="ackA"/>
    <property type="match status" value="1"/>
</dbReference>
<dbReference type="InterPro" id="IPR000890">
    <property type="entry name" value="Aliphatic_acid_kin_short-chain"/>
</dbReference>
<dbReference type="PANTHER" id="PTHR21060:SF21">
    <property type="entry name" value="ACETATE KINASE"/>
    <property type="match status" value="1"/>
</dbReference>
<keyword evidence="2 9" id="KW-0963">Cytoplasm</keyword>
<keyword evidence="7 9" id="KW-0067">ATP-binding</keyword>
<keyword evidence="12" id="KW-1185">Reference proteome</keyword>
<evidence type="ECO:0000256" key="6">
    <source>
        <dbReference type="ARBA" id="ARBA00022777"/>
    </source>
</evidence>
<feature type="binding site" evidence="9">
    <location>
        <begin position="207"/>
        <end position="211"/>
    </location>
    <ligand>
        <name>ATP</name>
        <dbReference type="ChEBI" id="CHEBI:30616"/>
    </ligand>
</feature>
<dbReference type="Gene3D" id="3.30.420.40">
    <property type="match status" value="2"/>
</dbReference>
<evidence type="ECO:0000256" key="10">
    <source>
        <dbReference type="RuleBase" id="RU003835"/>
    </source>
</evidence>
<comment type="catalytic activity">
    <reaction evidence="9">
        <text>acetate + ATP = acetyl phosphate + ADP</text>
        <dbReference type="Rhea" id="RHEA:11352"/>
        <dbReference type="ChEBI" id="CHEBI:22191"/>
        <dbReference type="ChEBI" id="CHEBI:30089"/>
        <dbReference type="ChEBI" id="CHEBI:30616"/>
        <dbReference type="ChEBI" id="CHEBI:456216"/>
        <dbReference type="EC" id="2.7.2.1"/>
    </reaction>
</comment>
<dbReference type="Pfam" id="PF00871">
    <property type="entry name" value="Acetate_kinase"/>
    <property type="match status" value="1"/>
</dbReference>
<evidence type="ECO:0000256" key="4">
    <source>
        <dbReference type="ARBA" id="ARBA00022723"/>
    </source>
</evidence>
<evidence type="ECO:0000256" key="3">
    <source>
        <dbReference type="ARBA" id="ARBA00022679"/>
    </source>
</evidence>
<sequence length="410" mass="44170">MTASLILVLNSGSSSLKSSVFDLQQNQEVFTALAERLLTPQAQLTWRTPESGKQTLDIAGADHTAAFGQLIAAMTNAGLNTNQLHAVGHRVVHGGEAFSASVRINDTIMNTIEQLAHLAPLHNPANAEGIRAVQRLFPDLPQVAVFDTAFHQSLPPAAYTYALPYAYYKDHGVRRYGFHGTSHRYVSAEAVARLDLDPESHRLITAHLGNGCSACAVKNGQSLDTTMGMTPLEGLVMGTRCGDIDPSLHDFLAQRTGLSLGEITHVLNKESGLLGISGLSNDMRTLMEAAESTSAEITEPQRARAQLAIDVFCYRLAKAIASLTVATGGLDALVFTGGIGENAANIRTQVVHHLSWLGLNLDVTANLSHGRDQMGLVSTTREPAVMVIPTREEWLIAQDTQRLVQASWDH</sequence>
<dbReference type="InterPro" id="IPR023865">
    <property type="entry name" value="Aliphatic_acid_kinase_CS"/>
</dbReference>
<dbReference type="RefSeq" id="WP_380696965.1">
    <property type="nucleotide sequence ID" value="NZ_JBHRYR010000003.1"/>
</dbReference>
<evidence type="ECO:0000313" key="12">
    <source>
        <dbReference type="Proteomes" id="UP001595617"/>
    </source>
</evidence>
<evidence type="ECO:0000256" key="9">
    <source>
        <dbReference type="HAMAP-Rule" id="MF_00020"/>
    </source>
</evidence>
<reference evidence="12" key="1">
    <citation type="journal article" date="2019" name="Int. J. Syst. Evol. Microbiol.">
        <title>The Global Catalogue of Microorganisms (GCM) 10K type strain sequencing project: providing services to taxonomists for standard genome sequencing and annotation.</title>
        <authorList>
            <consortium name="The Broad Institute Genomics Platform"/>
            <consortium name="The Broad Institute Genome Sequencing Center for Infectious Disease"/>
            <person name="Wu L."/>
            <person name="Ma J."/>
        </authorList>
    </citation>
    <scope>NUCLEOTIDE SEQUENCE [LARGE SCALE GENOMIC DNA]</scope>
    <source>
        <strain evidence="12">IBRC 10765</strain>
    </source>
</reference>
<dbReference type="PROSITE" id="PS01076">
    <property type="entry name" value="ACETATE_KINASE_2"/>
    <property type="match status" value="1"/>
</dbReference>
<evidence type="ECO:0000256" key="5">
    <source>
        <dbReference type="ARBA" id="ARBA00022741"/>
    </source>
</evidence>
<proteinExistence type="inferred from homology"/>
<dbReference type="PRINTS" id="PR00471">
    <property type="entry name" value="ACETATEKNASE"/>
</dbReference>
<keyword evidence="3 9" id="KW-0808">Transferase</keyword>
<evidence type="ECO:0000256" key="7">
    <source>
        <dbReference type="ARBA" id="ARBA00022840"/>
    </source>
</evidence>